<dbReference type="NCBIfam" id="TIGR01359">
    <property type="entry name" value="UMP_CMP_kin_fam"/>
    <property type="match status" value="1"/>
</dbReference>
<comment type="subunit">
    <text evidence="9">Monomer.</text>
</comment>
<dbReference type="HAMAP" id="MF_03172">
    <property type="entry name" value="Adenylate_kinase_UMP_CMP_kin"/>
    <property type="match status" value="1"/>
</dbReference>
<keyword evidence="6 9" id="KW-0665">Pyrimidine biosynthesis</keyword>
<comment type="function">
    <text evidence="9">Catalyzes the phosphorylation of pyrimidine nucleoside monophosphates at the expense of ATP. Plays an important role in de novo pyrimidine nucleotide biosynthesis. Has preference for UMP and CMP as phosphate acceptors.</text>
</comment>
<dbReference type="PANTHER" id="PTHR23359">
    <property type="entry name" value="NUCLEOTIDE KINASE"/>
    <property type="match status" value="1"/>
</dbReference>
<dbReference type="GO" id="GO:0005524">
    <property type="term" value="F:ATP binding"/>
    <property type="evidence" value="ECO:0007669"/>
    <property type="project" value="UniProtKB-KW"/>
</dbReference>
<dbReference type="InterPro" id="IPR033690">
    <property type="entry name" value="Adenylat_kinase_CS"/>
</dbReference>
<comment type="caution">
    <text evidence="9">Lacks conserved residue(s) required for the propagation of feature annotation.</text>
</comment>
<evidence type="ECO:0000256" key="7">
    <source>
        <dbReference type="ARBA" id="ARBA00023242"/>
    </source>
</evidence>
<evidence type="ECO:0000256" key="3">
    <source>
        <dbReference type="ARBA" id="ARBA00022741"/>
    </source>
</evidence>
<dbReference type="GO" id="GO:0036430">
    <property type="term" value="F:CMP kinase activity"/>
    <property type="evidence" value="ECO:0007669"/>
    <property type="project" value="RHEA"/>
</dbReference>
<comment type="subcellular location">
    <subcellularLocation>
        <location evidence="9">Cytoplasm</location>
    </subcellularLocation>
    <subcellularLocation>
        <location evidence="9">Nucleus</location>
    </subcellularLocation>
</comment>
<feature type="binding site" evidence="9">
    <location>
        <position position="181"/>
    </location>
    <ligand>
        <name>ATP</name>
        <dbReference type="ChEBI" id="CHEBI:30616"/>
    </ligand>
</feature>
<accession>A0A2P2I436</accession>
<evidence type="ECO:0000256" key="1">
    <source>
        <dbReference type="ARBA" id="ARBA00022490"/>
    </source>
</evidence>
<dbReference type="Gene3D" id="3.40.50.300">
    <property type="entry name" value="P-loop containing nucleotide triphosphate hydrolases"/>
    <property type="match status" value="1"/>
</dbReference>
<dbReference type="AlphaFoldDB" id="A0A2P2I436"/>
<dbReference type="Pfam" id="PF00406">
    <property type="entry name" value="ADK"/>
    <property type="match status" value="1"/>
</dbReference>
<keyword evidence="3 9" id="KW-0547">Nucleotide-binding</keyword>
<dbReference type="GO" id="GO:0005737">
    <property type="term" value="C:cytoplasm"/>
    <property type="evidence" value="ECO:0007669"/>
    <property type="project" value="UniProtKB-SubCell"/>
</dbReference>
<evidence type="ECO:0000256" key="8">
    <source>
        <dbReference type="ARBA" id="ARBA00048116"/>
    </source>
</evidence>
<proteinExistence type="evidence at transcript level"/>
<evidence type="ECO:0000256" key="5">
    <source>
        <dbReference type="ARBA" id="ARBA00022840"/>
    </source>
</evidence>
<comment type="catalytic activity">
    <reaction evidence="9">
        <text>dCMP + ATP = dCDP + ADP</text>
        <dbReference type="Rhea" id="RHEA:25094"/>
        <dbReference type="ChEBI" id="CHEBI:30616"/>
        <dbReference type="ChEBI" id="CHEBI:57566"/>
        <dbReference type="ChEBI" id="CHEBI:58593"/>
        <dbReference type="ChEBI" id="CHEBI:456216"/>
        <dbReference type="EC" id="2.7.4.14"/>
    </reaction>
</comment>
<dbReference type="GO" id="GO:0005634">
    <property type="term" value="C:nucleus"/>
    <property type="evidence" value="ECO:0007669"/>
    <property type="project" value="UniProtKB-SubCell"/>
</dbReference>
<feature type="binding site" evidence="9">
    <location>
        <begin position="67"/>
        <end position="69"/>
    </location>
    <ligand>
        <name>a ribonucleoside 5'-phosphate</name>
        <dbReference type="ChEBI" id="CHEBI:58043"/>
    </ligand>
</feature>
<feature type="binding site" evidence="9">
    <location>
        <position position="45"/>
    </location>
    <ligand>
        <name>a ribonucleoside 5'-phosphate</name>
        <dbReference type="ChEBI" id="CHEBI:58043"/>
    </ligand>
</feature>
<feature type="binding site" evidence="9">
    <location>
        <position position="153"/>
    </location>
    <ligand>
        <name>a ribonucleoside 5'-phosphate</name>
        <dbReference type="ChEBI" id="CHEBI:58043"/>
    </ligand>
</feature>
<feature type="binding site" evidence="9">
    <location>
        <position position="104"/>
    </location>
    <ligand>
        <name>CMP</name>
        <dbReference type="ChEBI" id="CHEBI:60377"/>
    </ligand>
</feature>
<dbReference type="EMBL" id="IACF01003172">
    <property type="protein sequence ID" value="LAB68799.1"/>
    <property type="molecule type" value="mRNA"/>
</dbReference>
<keyword evidence="4 9" id="KW-0418">Kinase</keyword>
<sequence length="195" mass="22117">MEEKAQPEAQVVFVLGGPGSGKGTQSAKLVEEFGVVHLSAGDLLRRERNTPGSEHGELISKYIKEGKIVPVEITVALLLTEMKKCVSEKKTSFLVDGFPRNEDNVRGWKEVVGSYAKVPFILFFSCSEEVMEKRLLSRKQGRTDDNVESIRKRFKTYQESSMPVIKEFEKNGLCREISCDRSVDEIYAEVRKYFL</sequence>
<evidence type="ECO:0000256" key="2">
    <source>
        <dbReference type="ARBA" id="ARBA00022679"/>
    </source>
</evidence>
<evidence type="ECO:0000313" key="10">
    <source>
        <dbReference type="EMBL" id="LAB68799.1"/>
    </source>
</evidence>
<comment type="similarity">
    <text evidence="9">Belongs to the adenylate kinase family. UMP-CMP kinase subfamily.</text>
</comment>
<keyword evidence="7 9" id="KW-0539">Nucleus</keyword>
<comment type="cofactor">
    <cofactor evidence="9">
        <name>Mg(2+)</name>
        <dbReference type="ChEBI" id="CHEBI:18420"/>
    </cofactor>
    <text evidence="9">Binds 1 Mg(2+) ion per monomer.</text>
</comment>
<organism evidence="10">
    <name type="scientific">Hirondellea gigas</name>
    <dbReference type="NCBI Taxonomy" id="1518452"/>
    <lineage>
        <taxon>Eukaryota</taxon>
        <taxon>Metazoa</taxon>
        <taxon>Ecdysozoa</taxon>
        <taxon>Arthropoda</taxon>
        <taxon>Crustacea</taxon>
        <taxon>Multicrustacea</taxon>
        <taxon>Malacostraca</taxon>
        <taxon>Eumalacostraca</taxon>
        <taxon>Peracarida</taxon>
        <taxon>Amphipoda</taxon>
        <taxon>Amphilochidea</taxon>
        <taxon>Lysianassida</taxon>
        <taxon>Lysianassidira</taxon>
        <taxon>Lysianassoidea</taxon>
        <taxon>Lysianassidae</taxon>
        <taxon>Hirondellea</taxon>
    </lineage>
</organism>
<feature type="binding site" evidence="9">
    <location>
        <begin position="97"/>
        <end position="100"/>
    </location>
    <ligand>
        <name>a ribonucleoside 5'-phosphate</name>
        <dbReference type="ChEBI" id="CHEBI:58043"/>
    </ligand>
</feature>
<dbReference type="PROSITE" id="PS00113">
    <property type="entry name" value="ADENYLATE_KINASE"/>
    <property type="match status" value="1"/>
</dbReference>
<evidence type="ECO:0000256" key="4">
    <source>
        <dbReference type="ARBA" id="ARBA00022777"/>
    </source>
</evidence>
<evidence type="ECO:0000256" key="6">
    <source>
        <dbReference type="ARBA" id="ARBA00022975"/>
    </source>
</evidence>
<dbReference type="CDD" id="cd01428">
    <property type="entry name" value="ADK"/>
    <property type="match status" value="1"/>
</dbReference>
<comment type="catalytic activity">
    <reaction evidence="9">
        <text>CMP + ATP = CDP + ADP</text>
        <dbReference type="Rhea" id="RHEA:11600"/>
        <dbReference type="ChEBI" id="CHEBI:30616"/>
        <dbReference type="ChEBI" id="CHEBI:58069"/>
        <dbReference type="ChEBI" id="CHEBI:60377"/>
        <dbReference type="ChEBI" id="CHEBI:456216"/>
        <dbReference type="EC" id="2.7.4.14"/>
    </reaction>
</comment>
<comment type="catalytic activity">
    <reaction evidence="8 9">
        <text>UMP + ATP = UDP + ADP</text>
        <dbReference type="Rhea" id="RHEA:24400"/>
        <dbReference type="ChEBI" id="CHEBI:30616"/>
        <dbReference type="ChEBI" id="CHEBI:57865"/>
        <dbReference type="ChEBI" id="CHEBI:58223"/>
        <dbReference type="ChEBI" id="CHEBI:456216"/>
        <dbReference type="EC" id="2.7.4.14"/>
    </reaction>
</comment>
<dbReference type="FunFam" id="3.40.50.300:FF:000315">
    <property type="entry name" value="Adenylate kinase 1"/>
    <property type="match status" value="1"/>
</dbReference>
<dbReference type="InterPro" id="IPR027417">
    <property type="entry name" value="P-loop_NTPase"/>
</dbReference>
<dbReference type="SUPFAM" id="SSF52540">
    <property type="entry name" value="P-loop containing nucleoside triphosphate hydrolases"/>
    <property type="match status" value="1"/>
</dbReference>
<dbReference type="InterPro" id="IPR006266">
    <property type="entry name" value="UMP_CMP_kinase"/>
</dbReference>
<dbReference type="GO" id="GO:0006221">
    <property type="term" value="P:pyrimidine nucleotide biosynthetic process"/>
    <property type="evidence" value="ECO:0007669"/>
    <property type="project" value="UniProtKB-UniRule"/>
</dbReference>
<keyword evidence="5 9" id="KW-0067">ATP-binding</keyword>
<dbReference type="PRINTS" id="PR00094">
    <property type="entry name" value="ADENYLTKNASE"/>
</dbReference>
<dbReference type="GO" id="GO:0006207">
    <property type="term" value="P:'de novo' pyrimidine nucleobase biosynthetic process"/>
    <property type="evidence" value="ECO:0007669"/>
    <property type="project" value="InterPro"/>
</dbReference>
<dbReference type="EC" id="2.7.4.14" evidence="9"/>
<feature type="binding site" evidence="9">
    <location>
        <position position="142"/>
    </location>
    <ligand>
        <name>a ribonucleoside 5'-phosphate</name>
        <dbReference type="ChEBI" id="CHEBI:58043"/>
    </ligand>
</feature>
<dbReference type="HAMAP" id="MF_00235">
    <property type="entry name" value="Adenylate_kinase_Adk"/>
    <property type="match status" value="1"/>
</dbReference>
<dbReference type="GO" id="GO:0036431">
    <property type="term" value="F:dCMP kinase activity"/>
    <property type="evidence" value="ECO:0007669"/>
    <property type="project" value="RHEA"/>
</dbReference>
<feature type="binding site" evidence="9">
    <location>
        <begin position="19"/>
        <end position="24"/>
    </location>
    <ligand>
        <name>ATP</name>
        <dbReference type="ChEBI" id="CHEBI:30616"/>
    </ligand>
</feature>
<protein>
    <recommendedName>
        <fullName evidence="9">UMP-CMP kinase</fullName>
        <ecNumber evidence="9">2.7.4.14</ecNumber>
    </recommendedName>
    <alternativeName>
        <fullName evidence="9">Deoxycytidylate kinase</fullName>
        <shortName evidence="9">CK</shortName>
        <shortName evidence="9">dCMP kinase</shortName>
    </alternativeName>
    <alternativeName>
        <fullName evidence="9">Uridine monophosphate/cytidine monophosphate kinase</fullName>
        <shortName evidence="9">UMP/CMP kinase</shortName>
        <shortName evidence="9">UMP/CMPK</shortName>
    </alternativeName>
</protein>
<reference evidence="10" key="1">
    <citation type="journal article" date="2018" name="Biosci. Biotechnol. Biochem.">
        <title>Polysaccharide hydrolase of the hadal zone amphipods Hirondellea gigas.</title>
        <authorList>
            <person name="Kobayashi H."/>
            <person name="Nagahama T."/>
            <person name="Arai W."/>
            <person name="Sasagawa Y."/>
            <person name="Umeda M."/>
            <person name="Hayashi T."/>
            <person name="Nikaido I."/>
            <person name="Watanabe H."/>
            <person name="Oguri K."/>
            <person name="Kitazato H."/>
            <person name="Fujioka K."/>
            <person name="Kido Y."/>
            <person name="Takami H."/>
        </authorList>
    </citation>
    <scope>NUCLEOTIDE SEQUENCE</scope>
    <source>
        <tissue evidence="10">Whole body</tissue>
    </source>
</reference>
<comment type="domain">
    <text evidence="9">Consists of three domains, a large central CORE domain and two small peripheral domains, NMPbind and LID, which undergo movements during catalysis. The LID domain closes over the site of phosphoryl transfer upon ATP binding. Assembling and dissambling the active center during each catalytic cycle provides an effective means to prevent ATP hydrolysis.</text>
</comment>
<dbReference type="InterPro" id="IPR000850">
    <property type="entry name" value="Adenylat/UMP-CMP_kin"/>
</dbReference>
<evidence type="ECO:0000256" key="9">
    <source>
        <dbReference type="HAMAP-Rule" id="MF_03172"/>
    </source>
</evidence>
<dbReference type="GO" id="GO:0033862">
    <property type="term" value="F:UMP kinase activity"/>
    <property type="evidence" value="ECO:0007669"/>
    <property type="project" value="RHEA"/>
</dbReference>
<feature type="binding site" evidence="9">
    <location>
        <position position="138"/>
    </location>
    <ligand>
        <name>ATP</name>
        <dbReference type="ChEBI" id="CHEBI:30616"/>
    </ligand>
</feature>
<feature type="region of interest" description="NMPbind" evidence="9">
    <location>
        <begin position="39"/>
        <end position="69"/>
    </location>
</feature>
<keyword evidence="1 9" id="KW-0963">Cytoplasm</keyword>
<keyword evidence="2 9" id="KW-0808">Transferase</keyword>
<name>A0A2P2I436_9CRUS</name>